<comment type="subcellular location">
    <subcellularLocation>
        <location evidence="3">Chromosome</location>
    </subcellularLocation>
    <subcellularLocation>
        <location evidence="2">Nucleus</location>
    </subcellularLocation>
</comment>
<evidence type="ECO:0000256" key="17">
    <source>
        <dbReference type="ARBA" id="ARBA00023254"/>
    </source>
</evidence>
<keyword evidence="8" id="KW-0547">Nucleotide-binding</keyword>
<dbReference type="FunFam" id="3.40.50.300:FF:000593">
    <property type="entry name" value="DNA repair protein RAD50"/>
    <property type="match status" value="1"/>
</dbReference>
<proteinExistence type="inferred from homology"/>
<feature type="coiled-coil region" evidence="19">
    <location>
        <begin position="767"/>
        <end position="931"/>
    </location>
</feature>
<evidence type="ECO:0000256" key="19">
    <source>
        <dbReference type="SAM" id="Coils"/>
    </source>
</evidence>
<feature type="coiled-coil region" evidence="19">
    <location>
        <begin position="654"/>
        <end position="729"/>
    </location>
</feature>
<dbReference type="Proteomes" id="UP000677054">
    <property type="component" value="Unassembled WGS sequence"/>
</dbReference>
<dbReference type="GO" id="GO:0003691">
    <property type="term" value="F:double-stranded telomeric DNA binding"/>
    <property type="evidence" value="ECO:0007669"/>
    <property type="project" value="TreeGrafter"/>
</dbReference>
<keyword evidence="14 19" id="KW-0175">Coiled coil</keyword>
<keyword evidence="11" id="KW-0862">Zinc</keyword>
<comment type="catalytic activity">
    <reaction evidence="18">
        <text>ATP + H2O = ADP + phosphate + H(+)</text>
        <dbReference type="Rhea" id="RHEA:13065"/>
        <dbReference type="ChEBI" id="CHEBI:15377"/>
        <dbReference type="ChEBI" id="CHEBI:15378"/>
        <dbReference type="ChEBI" id="CHEBI:30616"/>
        <dbReference type="ChEBI" id="CHEBI:43474"/>
        <dbReference type="ChEBI" id="CHEBI:456216"/>
    </reaction>
</comment>
<evidence type="ECO:0000256" key="11">
    <source>
        <dbReference type="ARBA" id="ARBA00022833"/>
    </source>
</evidence>
<keyword evidence="10" id="KW-0378">Hydrolase</keyword>
<keyword evidence="17" id="KW-0469">Meiosis</keyword>
<dbReference type="InterPro" id="IPR038729">
    <property type="entry name" value="Rad50/SbcC_AAA"/>
</dbReference>
<dbReference type="GO" id="GO:0000794">
    <property type="term" value="C:condensed nuclear chromosome"/>
    <property type="evidence" value="ECO:0007669"/>
    <property type="project" value="TreeGrafter"/>
</dbReference>
<dbReference type="OrthoDB" id="18797at2759"/>
<dbReference type="GO" id="GO:0030870">
    <property type="term" value="C:Mre11 complex"/>
    <property type="evidence" value="ECO:0007669"/>
    <property type="project" value="TreeGrafter"/>
</dbReference>
<reference evidence="21" key="1">
    <citation type="submission" date="2020-11" db="EMBL/GenBank/DDBJ databases">
        <authorList>
            <person name="Tran Van P."/>
        </authorList>
    </citation>
    <scope>NUCLEOTIDE SEQUENCE</scope>
</reference>
<comment type="similarity">
    <text evidence="4">Belongs to the SMC family. RAD50 subfamily.</text>
</comment>
<dbReference type="GO" id="GO:0006302">
    <property type="term" value="P:double-strand break repair"/>
    <property type="evidence" value="ECO:0007669"/>
    <property type="project" value="InterPro"/>
</dbReference>
<evidence type="ECO:0000256" key="14">
    <source>
        <dbReference type="ARBA" id="ARBA00023054"/>
    </source>
</evidence>
<keyword evidence="22" id="KW-1185">Reference proteome</keyword>
<dbReference type="GO" id="GO:0000722">
    <property type="term" value="P:telomere maintenance via recombination"/>
    <property type="evidence" value="ECO:0007669"/>
    <property type="project" value="TreeGrafter"/>
</dbReference>
<dbReference type="Pfam" id="PF13476">
    <property type="entry name" value="AAA_23"/>
    <property type="match status" value="1"/>
</dbReference>
<dbReference type="InterPro" id="IPR027417">
    <property type="entry name" value="P-loop_NTPase"/>
</dbReference>
<evidence type="ECO:0000256" key="12">
    <source>
        <dbReference type="ARBA" id="ARBA00022840"/>
    </source>
</evidence>
<dbReference type="Gene3D" id="1.10.287.1490">
    <property type="match status" value="1"/>
</dbReference>
<dbReference type="GO" id="GO:0005524">
    <property type="term" value="F:ATP binding"/>
    <property type="evidence" value="ECO:0007669"/>
    <property type="project" value="UniProtKB-KW"/>
</dbReference>
<dbReference type="SUPFAM" id="SSF52540">
    <property type="entry name" value="P-loop containing nucleoside triphosphate hydrolases"/>
    <property type="match status" value="1"/>
</dbReference>
<name>A0A7R8XG98_9CRUS</name>
<dbReference type="GO" id="GO:0016887">
    <property type="term" value="F:ATP hydrolysis activity"/>
    <property type="evidence" value="ECO:0007669"/>
    <property type="project" value="InterPro"/>
</dbReference>
<accession>A0A7R8XG98</accession>
<dbReference type="Gene3D" id="3.40.50.300">
    <property type="entry name" value="P-loop containing nucleotide triphosphate hydrolases"/>
    <property type="match status" value="2"/>
</dbReference>
<evidence type="ECO:0000256" key="8">
    <source>
        <dbReference type="ARBA" id="ARBA00022741"/>
    </source>
</evidence>
<evidence type="ECO:0000256" key="2">
    <source>
        <dbReference type="ARBA" id="ARBA00004123"/>
    </source>
</evidence>
<keyword evidence="15" id="KW-0234">DNA repair</keyword>
<dbReference type="GO" id="GO:0051880">
    <property type="term" value="F:G-quadruplex DNA binding"/>
    <property type="evidence" value="ECO:0007669"/>
    <property type="project" value="TreeGrafter"/>
</dbReference>
<evidence type="ECO:0000256" key="4">
    <source>
        <dbReference type="ARBA" id="ARBA00009439"/>
    </source>
</evidence>
<sequence length="1338" mass="153981">MFLLQSSYMVAKDHGWLKLTCRPQEVIRIHRLVSKRYVKKKMFGDGSNRVSAHRIITAASLSPVKKPTSVEKMSKLKCLTLRGVRNFGPDDEQKLDFETPITLIQGQNGCGKTTIIEALKYVTAGEFPPGTTKGQGFIHDPKLTHKVSVKGQVRLAFRDVNGQSMAVVRTIECIQKKAKLEMKTLDSTIIKKTPTGEQVSLSHKCADLDVEVGLALGVTKPILNYVLFCHQEESNWPLDEPKKLKEKFDAIFSATKYIKCLDAIRNTRKKYMEDVKTSKEVLKELEKMQDVLMQKQNELSKLQKREEETRDEIETIEVQLTPLREKLADIEKEEKEIQQLNHEIDTKEVKLKENERVQKDLQNSISEVFRGTKEDLEDDIKAFALKIREKESHLKQLEKRKESIGADIERLNGERRKMLMEVGRLQTEHDQHNQSIKDRDTLIRSAARDFRIPAEGADIPQNIMEKFLRDLNGVVTSSEDTMHMTEAEYDMKLNEAQERISEIRDKRSTLDSTLALKQQQVKESKEEVRKLGRNLNQMSASDTELSIKESQIERVDQDIAALEEAFDEGGIKKEIEEVQGQKSSLETVVNQLNKELNRLHIESSARAELDKLRSDLNAKQESIRRLKVTHEDSILHLVGNVADEDIRSQVDSLVQRLSGEVKTLQNQLEAARLENHRLQDKKVHCEKELAAKEKELQTSQTRIQDQVGNQELETAIQQTEKALTENQEAKGALVGSTHLYSRYVKRLQTKGPDCPLCHRKFESRTQIEELKHHIQDKNTAVTDLEERLETLQTDEAIARSIQPDLALLETQVRDIQRLKIEIASQETRVSVSDSRRTLQVVAAEKEREEARLSARRMELESLQQRLADHRERLNDLRIQKSALAEAKIKAVNELQERVKMEEKQGELQKQIAKTEAEIQEIQRKCEPLNAQLNASSKDKARIADEKRVALEHHRTNLEKKRQCRDGIESLQKKIMGYESSGKGNRLSEAQERDDELKTELAQLEARRDLMVEQLDSLRRDISQQQVRENELHACLLLMERQEEQAELEKQLGRLRAQVSGHNSTDLFKEKQTLSTRAGTLQQQVQFPSLPFFCPVSRYQKQGQQKELAETICRINKELQGKILRDASANYLKKFQELKATEIVAEDLNKYYKALDWAIMRFHVEKMTTINRTVRELWSTTYKGSDIDYIEIKTDPSDSKGADSRRTYNYRVVMIKNKVELDMRGRCSAGQKVLASLIIRIALAETFGTKCGVLALDEPTTNLDKENVESLAEALEELVKKRSRQRNFQLVVISHDEAFVERLATKVHVDDYYHVCRDNNLMGTVKVREMQTCYKEDPS</sequence>
<comment type="cofactor">
    <cofactor evidence="1">
        <name>Zn(2+)</name>
        <dbReference type="ChEBI" id="CHEBI:29105"/>
    </cofactor>
</comment>
<evidence type="ECO:0000259" key="20">
    <source>
        <dbReference type="Pfam" id="PF13476"/>
    </source>
</evidence>
<dbReference type="PANTHER" id="PTHR18867:SF12">
    <property type="entry name" value="DNA REPAIR PROTEIN RAD50"/>
    <property type="match status" value="1"/>
</dbReference>
<gene>
    <name evidence="21" type="ORF">DSTB1V02_LOCUS6578</name>
</gene>
<organism evidence="21">
    <name type="scientific">Darwinula stevensoni</name>
    <dbReference type="NCBI Taxonomy" id="69355"/>
    <lineage>
        <taxon>Eukaryota</taxon>
        <taxon>Metazoa</taxon>
        <taxon>Ecdysozoa</taxon>
        <taxon>Arthropoda</taxon>
        <taxon>Crustacea</taxon>
        <taxon>Oligostraca</taxon>
        <taxon>Ostracoda</taxon>
        <taxon>Podocopa</taxon>
        <taxon>Podocopida</taxon>
        <taxon>Darwinulocopina</taxon>
        <taxon>Darwinuloidea</taxon>
        <taxon>Darwinulidae</taxon>
        <taxon>Darwinula</taxon>
    </lineage>
</organism>
<evidence type="ECO:0000313" key="21">
    <source>
        <dbReference type="EMBL" id="CAD7246732.1"/>
    </source>
</evidence>
<feature type="domain" description="Rad50/SbcC-type AAA" evidence="20">
    <location>
        <begin position="79"/>
        <end position="314"/>
    </location>
</feature>
<evidence type="ECO:0000256" key="15">
    <source>
        <dbReference type="ARBA" id="ARBA00023204"/>
    </source>
</evidence>
<dbReference type="GO" id="GO:0007004">
    <property type="term" value="P:telomere maintenance via telomerase"/>
    <property type="evidence" value="ECO:0007669"/>
    <property type="project" value="TreeGrafter"/>
</dbReference>
<dbReference type="GO" id="GO:0046872">
    <property type="term" value="F:metal ion binding"/>
    <property type="evidence" value="ECO:0007669"/>
    <property type="project" value="UniProtKB-KW"/>
</dbReference>
<dbReference type="Pfam" id="PF13558">
    <property type="entry name" value="SbcC_Walker_B"/>
    <property type="match status" value="1"/>
</dbReference>
<evidence type="ECO:0000256" key="3">
    <source>
        <dbReference type="ARBA" id="ARBA00004286"/>
    </source>
</evidence>
<evidence type="ECO:0000313" key="22">
    <source>
        <dbReference type="Proteomes" id="UP000677054"/>
    </source>
</evidence>
<keyword evidence="12" id="KW-0067">ATP-binding</keyword>
<evidence type="ECO:0000256" key="5">
    <source>
        <dbReference type="ARBA" id="ARBA00017893"/>
    </source>
</evidence>
<dbReference type="PANTHER" id="PTHR18867">
    <property type="entry name" value="RAD50"/>
    <property type="match status" value="1"/>
</dbReference>
<dbReference type="GO" id="GO:0043047">
    <property type="term" value="F:single-stranded telomeric DNA binding"/>
    <property type="evidence" value="ECO:0007669"/>
    <property type="project" value="TreeGrafter"/>
</dbReference>
<keyword evidence="7" id="KW-0479">Metal-binding</keyword>
<dbReference type="GO" id="GO:0070192">
    <property type="term" value="P:chromosome organization involved in meiotic cell cycle"/>
    <property type="evidence" value="ECO:0007669"/>
    <property type="project" value="TreeGrafter"/>
</dbReference>
<evidence type="ECO:0000256" key="6">
    <source>
        <dbReference type="ARBA" id="ARBA00022454"/>
    </source>
</evidence>
<evidence type="ECO:0000256" key="7">
    <source>
        <dbReference type="ARBA" id="ARBA00022723"/>
    </source>
</evidence>
<feature type="coiled-coil region" evidence="19">
    <location>
        <begin position="986"/>
        <end position="1057"/>
    </location>
</feature>
<evidence type="ECO:0000256" key="1">
    <source>
        <dbReference type="ARBA" id="ARBA00001947"/>
    </source>
</evidence>
<dbReference type="EMBL" id="CAJPEV010001223">
    <property type="protein sequence ID" value="CAG0891447.1"/>
    <property type="molecule type" value="Genomic_DNA"/>
</dbReference>
<feature type="coiled-coil region" evidence="19">
    <location>
        <begin position="486"/>
        <end position="629"/>
    </location>
</feature>
<feature type="coiled-coil region" evidence="19">
    <location>
        <begin position="268"/>
        <end position="428"/>
    </location>
</feature>
<evidence type="ECO:0000256" key="13">
    <source>
        <dbReference type="ARBA" id="ARBA00022842"/>
    </source>
</evidence>
<dbReference type="EMBL" id="LR900740">
    <property type="protein sequence ID" value="CAD7246732.1"/>
    <property type="molecule type" value="Genomic_DNA"/>
</dbReference>
<keyword evidence="6" id="KW-0158">Chromosome</keyword>
<keyword evidence="16" id="KW-0539">Nucleus</keyword>
<keyword evidence="13" id="KW-0460">Magnesium</keyword>
<evidence type="ECO:0000256" key="9">
    <source>
        <dbReference type="ARBA" id="ARBA00022763"/>
    </source>
</evidence>
<evidence type="ECO:0000256" key="16">
    <source>
        <dbReference type="ARBA" id="ARBA00023242"/>
    </source>
</evidence>
<evidence type="ECO:0000256" key="18">
    <source>
        <dbReference type="ARBA" id="ARBA00049360"/>
    </source>
</evidence>
<evidence type="ECO:0000256" key="10">
    <source>
        <dbReference type="ARBA" id="ARBA00022801"/>
    </source>
</evidence>
<keyword evidence="9" id="KW-0227">DNA damage</keyword>
<protein>
    <recommendedName>
        <fullName evidence="5">DNA repair protein RAD50</fullName>
    </recommendedName>
</protein>